<dbReference type="EMBL" id="BDVT01000063">
    <property type="protein sequence ID" value="GBV21850.1"/>
    <property type="molecule type" value="Genomic_DNA"/>
</dbReference>
<evidence type="ECO:0000313" key="2">
    <source>
        <dbReference type="Proteomes" id="UP000265645"/>
    </source>
</evidence>
<sequence>MSYSIIRVEKLKTGTNTIGIQKSCSKRKY</sequence>
<gene>
    <name evidence="1" type="ORF">M1K003_2878</name>
</gene>
<dbReference type="Proteomes" id="UP000265645">
    <property type="component" value="Unassembled WGS sequence"/>
</dbReference>
<proteinExistence type="predicted"/>
<accession>A0A9P2Z094</accession>
<organism evidence="1 2">
    <name type="scientific">Staphylococcus aureus</name>
    <dbReference type="NCBI Taxonomy" id="1280"/>
    <lineage>
        <taxon>Bacteria</taxon>
        <taxon>Bacillati</taxon>
        <taxon>Bacillota</taxon>
        <taxon>Bacilli</taxon>
        <taxon>Bacillales</taxon>
        <taxon>Staphylococcaceae</taxon>
        <taxon>Staphylococcus</taxon>
    </lineage>
</organism>
<reference evidence="2" key="1">
    <citation type="submission" date="2017-08" db="EMBL/GenBank/DDBJ databases">
        <title>Protection against atopic dermatitis through acquisition of Staphylococcus quorum-sensing agr mutations in the skin.</title>
        <authorList>
            <person name="Nakamura Y."/>
            <person name="Takahashi H."/>
            <person name="Takaya A."/>
            <person name="Inoue Y."/>
            <person name="Katayama Y."/>
            <person name="Kusuya Y."/>
            <person name="Shoji T."/>
            <person name="Takada S."/>
            <person name="Nakagawa S."/>
            <person name="Oguma R."/>
            <person name="Ozawa N."/>
            <person name="Yamaide F."/>
            <person name="Suzuki S."/>
            <person name="Villaruz A."/>
            <person name="Otto M."/>
            <person name="Matsue H."/>
            <person name="Nunez G."/>
            <person name="Shimojo N."/>
        </authorList>
    </citation>
    <scope>NUCLEOTIDE SEQUENCE [LARGE SCALE GENOMIC DNA]</scope>
    <source>
        <strain evidence="2">M1K003</strain>
    </source>
</reference>
<dbReference type="AlphaFoldDB" id="A0A9P2Z094"/>
<name>A0A9P2Z094_STAAU</name>
<comment type="caution">
    <text evidence="1">The sequence shown here is derived from an EMBL/GenBank/DDBJ whole genome shotgun (WGS) entry which is preliminary data.</text>
</comment>
<protein>
    <submittedName>
        <fullName evidence="1">Uncharacterized protein</fullName>
    </submittedName>
</protein>
<evidence type="ECO:0000313" key="1">
    <source>
        <dbReference type="EMBL" id="GBV21850.1"/>
    </source>
</evidence>